<comment type="caution">
    <text evidence="1">The sequence shown here is derived from an EMBL/GenBank/DDBJ whole genome shotgun (WGS) entry which is preliminary data.</text>
</comment>
<reference evidence="1 2" key="1">
    <citation type="journal article" date="2015" name="Genome Announc.">
        <title>Expanding the biotechnology potential of lactobacilli through comparative genomics of 213 strains and associated genera.</title>
        <authorList>
            <person name="Sun Z."/>
            <person name="Harris H.M."/>
            <person name="McCann A."/>
            <person name="Guo C."/>
            <person name="Argimon S."/>
            <person name="Zhang W."/>
            <person name="Yang X."/>
            <person name="Jeffery I.B."/>
            <person name="Cooney J.C."/>
            <person name="Kagawa T.F."/>
            <person name="Liu W."/>
            <person name="Song Y."/>
            <person name="Salvetti E."/>
            <person name="Wrobel A."/>
            <person name="Rasinkangas P."/>
            <person name="Parkhill J."/>
            <person name="Rea M.C."/>
            <person name="O'Sullivan O."/>
            <person name="Ritari J."/>
            <person name="Douillard F.P."/>
            <person name="Paul Ross R."/>
            <person name="Yang R."/>
            <person name="Briner A.E."/>
            <person name="Felis G.E."/>
            <person name="de Vos W.M."/>
            <person name="Barrangou R."/>
            <person name="Klaenhammer T.R."/>
            <person name="Caufield P.W."/>
            <person name="Cui Y."/>
            <person name="Zhang H."/>
            <person name="O'Toole P.W."/>
        </authorList>
    </citation>
    <scope>NUCLEOTIDE SEQUENCE [LARGE SCALE GENOMIC DNA]</scope>
    <source>
        <strain evidence="1 2">DSM 7090</strain>
    </source>
</reference>
<evidence type="ECO:0000313" key="1">
    <source>
        <dbReference type="EMBL" id="KRO02334.1"/>
    </source>
</evidence>
<dbReference type="Proteomes" id="UP000051927">
    <property type="component" value="Unassembled WGS sequence"/>
</dbReference>
<evidence type="ECO:0000313" key="2">
    <source>
        <dbReference type="Proteomes" id="UP000051927"/>
    </source>
</evidence>
<protein>
    <submittedName>
        <fullName evidence="1">Uncharacterized protein</fullName>
    </submittedName>
</protein>
<keyword evidence="2" id="KW-1185">Reference proteome</keyword>
<sequence length="52" mass="6204">MLSKLRRIIYSCQLCCQLQKQEEYFHGLHLLPQEMLPAQADSDNHFERTKVI</sequence>
<organism evidence="1 2">
    <name type="scientific">Lancefieldella rimae</name>
    <dbReference type="NCBI Taxonomy" id="1383"/>
    <lineage>
        <taxon>Bacteria</taxon>
        <taxon>Bacillati</taxon>
        <taxon>Actinomycetota</taxon>
        <taxon>Coriobacteriia</taxon>
        <taxon>Coriobacteriales</taxon>
        <taxon>Atopobiaceae</taxon>
        <taxon>Lancefieldella</taxon>
    </lineage>
</organism>
<proteinExistence type="predicted"/>
<name>A0ABR5Q066_9ACTN</name>
<accession>A0ABR5Q066</accession>
<gene>
    <name evidence="1" type="ORF">IV60_GL000765</name>
</gene>
<dbReference type="EMBL" id="JQCP01000002">
    <property type="protein sequence ID" value="KRO02334.1"/>
    <property type="molecule type" value="Genomic_DNA"/>
</dbReference>